<accession>A0A3D9CVJ4</accession>
<evidence type="ECO:0000313" key="2">
    <source>
        <dbReference type="EMBL" id="REC69647.1"/>
    </source>
</evidence>
<keyword evidence="1" id="KW-1133">Transmembrane helix</keyword>
<feature type="transmembrane region" description="Helical" evidence="1">
    <location>
        <begin position="6"/>
        <end position="21"/>
    </location>
</feature>
<dbReference type="AlphaFoldDB" id="A0A3D9CVJ4"/>
<feature type="transmembrane region" description="Helical" evidence="1">
    <location>
        <begin position="90"/>
        <end position="108"/>
    </location>
</feature>
<organism evidence="2 3">
    <name type="scientific">Chryseobacterium flavum</name>
    <dbReference type="NCBI Taxonomy" id="415851"/>
    <lineage>
        <taxon>Bacteria</taxon>
        <taxon>Pseudomonadati</taxon>
        <taxon>Bacteroidota</taxon>
        <taxon>Flavobacteriia</taxon>
        <taxon>Flavobacteriales</taxon>
        <taxon>Weeksellaceae</taxon>
        <taxon>Chryseobacterium group</taxon>
        <taxon>Chryseobacterium</taxon>
    </lineage>
</organism>
<protein>
    <recommendedName>
        <fullName evidence="4">DoxX family protein</fullName>
    </recommendedName>
</protein>
<keyword evidence="1" id="KW-0472">Membrane</keyword>
<feature type="transmembrane region" description="Helical" evidence="1">
    <location>
        <begin position="128"/>
        <end position="147"/>
    </location>
</feature>
<dbReference type="OrthoDB" id="673526at2"/>
<gene>
    <name evidence="2" type="ORF">DRF59_01940</name>
</gene>
<keyword evidence="1" id="KW-0812">Transmembrane</keyword>
<evidence type="ECO:0008006" key="4">
    <source>
        <dbReference type="Google" id="ProtNLM"/>
    </source>
</evidence>
<proteinExistence type="predicted"/>
<reference evidence="2 3" key="1">
    <citation type="journal article" date="2007" name="Int. J. Syst. Evol. Microbiol.">
        <title>Chryseobacterium flavum sp. nov., isolated from polluted soil.</title>
        <authorList>
            <person name="Zhou Y."/>
            <person name="Dong J."/>
            <person name="Wang X."/>
            <person name="Huang X."/>
            <person name="Zhang K.Y."/>
            <person name="Zhang Y.Q."/>
            <person name="Guo Y.F."/>
            <person name="Lai R."/>
            <person name="Li W.J."/>
        </authorList>
    </citation>
    <scope>NUCLEOTIDE SEQUENCE [LARGE SCALE GENOMIC DNA]</scope>
    <source>
        <strain evidence="2 3">KCTC 12877</strain>
    </source>
</reference>
<feature type="transmembrane region" description="Helical" evidence="1">
    <location>
        <begin position="66"/>
        <end position="83"/>
    </location>
</feature>
<dbReference type="Proteomes" id="UP000256769">
    <property type="component" value="Unassembled WGS sequence"/>
</dbReference>
<feature type="transmembrane region" description="Helical" evidence="1">
    <location>
        <begin position="28"/>
        <end position="46"/>
    </location>
</feature>
<comment type="caution">
    <text evidence="2">The sequence shown here is derived from an EMBL/GenBank/DDBJ whole genome shotgun (WGS) entry which is preliminary data.</text>
</comment>
<keyword evidence="3" id="KW-1185">Reference proteome</keyword>
<sequence>MPEAILPIVLIISMVTFKLLRKKYEYALSARIAMAVMLVAAGIAHFVYAQGMTLMIPKFIPVRKEIVYITGILEITGAIVLLIPGWQKTAGWLLILFFILILPANIHAAVEHINMKTADFTGNGPWYLWYRIPLQLFFIGWIYFSCIRLPDRLK</sequence>
<name>A0A3D9CVJ4_9FLAO</name>
<dbReference type="PANTHER" id="PTHR36974:SF1">
    <property type="entry name" value="DOXX FAMILY MEMBRANE PROTEIN"/>
    <property type="match status" value="1"/>
</dbReference>
<dbReference type="EMBL" id="QNUE01000001">
    <property type="protein sequence ID" value="REC69647.1"/>
    <property type="molecule type" value="Genomic_DNA"/>
</dbReference>
<evidence type="ECO:0000313" key="3">
    <source>
        <dbReference type="Proteomes" id="UP000256769"/>
    </source>
</evidence>
<dbReference type="RefSeq" id="WP_115956605.1">
    <property type="nucleotide sequence ID" value="NZ_CBCRVL010000002.1"/>
</dbReference>
<dbReference type="PANTHER" id="PTHR36974">
    <property type="entry name" value="MEMBRANE PROTEIN-RELATED"/>
    <property type="match status" value="1"/>
</dbReference>
<evidence type="ECO:0000256" key="1">
    <source>
        <dbReference type="SAM" id="Phobius"/>
    </source>
</evidence>